<evidence type="ECO:0000256" key="6">
    <source>
        <dbReference type="RuleBase" id="RU362062"/>
    </source>
</evidence>
<dbReference type="PROSITE" id="PS00588">
    <property type="entry name" value="FLAGELLA_BB_ROD"/>
    <property type="match status" value="1"/>
</dbReference>
<dbReference type="GO" id="GO:0071978">
    <property type="term" value="P:bacterial-type flagellum-dependent swarming motility"/>
    <property type="evidence" value="ECO:0007669"/>
    <property type="project" value="TreeGrafter"/>
</dbReference>
<reference evidence="9 10" key="1">
    <citation type="submission" date="2016-10" db="EMBL/GenBank/DDBJ databases">
        <authorList>
            <person name="de Groot N.N."/>
        </authorList>
    </citation>
    <scope>NUCLEOTIDE SEQUENCE [LARGE SCALE GENOMIC DNA]</scope>
    <source>
        <strain evidence="9 10">DSM 9990</strain>
    </source>
</reference>
<comment type="subunit">
    <text evidence="5 6">The basal body constitutes a major portion of the flagellar organelle and consists of four rings (L,P,S, and M) mounted on a central rod. The rod consists of about 26 subunits of FlgG in the distal portion, and FlgB, FlgC and FlgF are thought to build up the proximal portion of the rod with about 6 subunits each.</text>
</comment>
<dbReference type="STRING" id="39841.SAMN05660836_00426"/>
<dbReference type="InterPro" id="IPR001444">
    <property type="entry name" value="Flag_bb_rod_N"/>
</dbReference>
<evidence type="ECO:0000313" key="9">
    <source>
        <dbReference type="EMBL" id="SFM47824.1"/>
    </source>
</evidence>
<comment type="similarity">
    <text evidence="2">Belongs to the flagella basal body rod proteins family.</text>
</comment>
<dbReference type="Proteomes" id="UP000199611">
    <property type="component" value="Unassembled WGS sequence"/>
</dbReference>
<dbReference type="PANTHER" id="PTHR30435">
    <property type="entry name" value="FLAGELLAR PROTEIN"/>
    <property type="match status" value="1"/>
</dbReference>
<gene>
    <name evidence="9" type="ORF">SAMN05660836_00426</name>
</gene>
<dbReference type="InterPro" id="IPR006299">
    <property type="entry name" value="FlgC"/>
</dbReference>
<evidence type="ECO:0000256" key="1">
    <source>
        <dbReference type="ARBA" id="ARBA00004117"/>
    </source>
</evidence>
<keyword evidence="9" id="KW-0282">Flagellum</keyword>
<organism evidence="9 10">
    <name type="scientific">Thermodesulforhabdus norvegica</name>
    <dbReference type="NCBI Taxonomy" id="39841"/>
    <lineage>
        <taxon>Bacteria</taxon>
        <taxon>Pseudomonadati</taxon>
        <taxon>Thermodesulfobacteriota</taxon>
        <taxon>Syntrophobacteria</taxon>
        <taxon>Syntrophobacterales</taxon>
        <taxon>Thermodesulforhabdaceae</taxon>
        <taxon>Thermodesulforhabdus</taxon>
    </lineage>
</organism>
<dbReference type="OrthoDB" id="9813951at2"/>
<dbReference type="Pfam" id="PF06429">
    <property type="entry name" value="Flg_bbr_C"/>
    <property type="match status" value="1"/>
</dbReference>
<name>A0A1I4R684_9BACT</name>
<evidence type="ECO:0000259" key="8">
    <source>
        <dbReference type="Pfam" id="PF06429"/>
    </source>
</evidence>
<keyword evidence="9" id="KW-0969">Cilium</keyword>
<dbReference type="Pfam" id="PF00460">
    <property type="entry name" value="Flg_bb_rod"/>
    <property type="match status" value="1"/>
</dbReference>
<keyword evidence="4 6" id="KW-0975">Bacterial flagellum</keyword>
<accession>A0A1I4R684</accession>
<comment type="subcellular location">
    <subcellularLocation>
        <location evidence="1 6">Bacterial flagellum basal body</location>
    </subcellularLocation>
</comment>
<dbReference type="PANTHER" id="PTHR30435:SF2">
    <property type="entry name" value="FLAGELLAR BASAL-BODY ROD PROTEIN FLGC"/>
    <property type="match status" value="1"/>
</dbReference>
<proteinExistence type="inferred from homology"/>
<evidence type="ECO:0000256" key="2">
    <source>
        <dbReference type="ARBA" id="ARBA00009677"/>
    </source>
</evidence>
<evidence type="ECO:0000256" key="3">
    <source>
        <dbReference type="ARBA" id="ARBA00017941"/>
    </source>
</evidence>
<evidence type="ECO:0000256" key="5">
    <source>
        <dbReference type="ARBA" id="ARBA00025933"/>
    </source>
</evidence>
<keyword evidence="10" id="KW-1185">Reference proteome</keyword>
<dbReference type="EMBL" id="FOUU01000001">
    <property type="protein sequence ID" value="SFM47824.1"/>
    <property type="molecule type" value="Genomic_DNA"/>
</dbReference>
<sequence length="144" mass="16218">MNLEKIFRISASGLKANRIWMTVVASNLANANTTRTDDGQPYKRRTVIFEASSLEDGGFRNVLQKENDYYGVKVVDVVPDGRDFRRVYDPSHPDANDEGFVLFPNINPVEEMANLLEAARAYEANMTVVDTSRQMALKALEMGR</sequence>
<dbReference type="AlphaFoldDB" id="A0A1I4R684"/>
<dbReference type="NCBIfam" id="TIGR01395">
    <property type="entry name" value="FlgC"/>
    <property type="match status" value="1"/>
</dbReference>
<keyword evidence="9" id="KW-0966">Cell projection</keyword>
<dbReference type="RefSeq" id="WP_093393125.1">
    <property type="nucleotide sequence ID" value="NZ_FOUU01000001.1"/>
</dbReference>
<dbReference type="GO" id="GO:0030694">
    <property type="term" value="C:bacterial-type flagellum basal body, rod"/>
    <property type="evidence" value="ECO:0007669"/>
    <property type="project" value="UniProtKB-UniRule"/>
</dbReference>
<dbReference type="InterPro" id="IPR010930">
    <property type="entry name" value="Flg_bb/hook_C_dom"/>
</dbReference>
<dbReference type="InterPro" id="IPR019776">
    <property type="entry name" value="Flagellar_basal_body_rod_CS"/>
</dbReference>
<evidence type="ECO:0000256" key="4">
    <source>
        <dbReference type="ARBA" id="ARBA00023143"/>
    </source>
</evidence>
<feature type="domain" description="Flagellar basal body rod protein N-terminal" evidence="7">
    <location>
        <begin position="7"/>
        <end position="35"/>
    </location>
</feature>
<feature type="domain" description="Flagellar basal-body/hook protein C-terminal" evidence="8">
    <location>
        <begin position="99"/>
        <end position="141"/>
    </location>
</feature>
<evidence type="ECO:0000313" key="10">
    <source>
        <dbReference type="Proteomes" id="UP000199611"/>
    </source>
</evidence>
<evidence type="ECO:0000259" key="7">
    <source>
        <dbReference type="Pfam" id="PF00460"/>
    </source>
</evidence>
<protein>
    <recommendedName>
        <fullName evidence="3 6">Flagellar basal-body rod protein FlgC</fullName>
    </recommendedName>
</protein>